<feature type="domain" description="Transcriptional regulator SgrR N-terminal HTH" evidence="3">
    <location>
        <begin position="4"/>
        <end position="102"/>
    </location>
</feature>
<name>A0A223KNJ8_9BACI</name>
<keyword evidence="5" id="KW-1185">Reference proteome</keyword>
<dbReference type="GO" id="GO:0015833">
    <property type="term" value="P:peptide transport"/>
    <property type="evidence" value="ECO:0007669"/>
    <property type="project" value="TreeGrafter"/>
</dbReference>
<dbReference type="GO" id="GO:0003677">
    <property type="term" value="F:DNA binding"/>
    <property type="evidence" value="ECO:0007669"/>
    <property type="project" value="UniProtKB-KW"/>
</dbReference>
<evidence type="ECO:0000256" key="1">
    <source>
        <dbReference type="ARBA" id="ARBA00023125"/>
    </source>
</evidence>
<organism evidence="4 5">
    <name type="scientific">Sutcliffiella cohnii</name>
    <dbReference type="NCBI Taxonomy" id="33932"/>
    <lineage>
        <taxon>Bacteria</taxon>
        <taxon>Bacillati</taxon>
        <taxon>Bacillota</taxon>
        <taxon>Bacilli</taxon>
        <taxon>Bacillales</taxon>
        <taxon>Bacillaceae</taxon>
        <taxon>Sutcliffiella</taxon>
    </lineage>
</organism>
<evidence type="ECO:0000313" key="5">
    <source>
        <dbReference type="Proteomes" id="UP000215224"/>
    </source>
</evidence>
<dbReference type="GO" id="GO:1904680">
    <property type="term" value="F:peptide transmembrane transporter activity"/>
    <property type="evidence" value="ECO:0007669"/>
    <property type="project" value="TreeGrafter"/>
</dbReference>
<gene>
    <name evidence="4" type="ORF">BC6307_06265</name>
</gene>
<dbReference type="AlphaFoldDB" id="A0A223KNJ8"/>
<feature type="domain" description="Solute-binding protein family 5" evidence="2">
    <location>
        <begin position="174"/>
        <end position="330"/>
    </location>
</feature>
<dbReference type="KEGG" id="bcoh:BC6307_06265"/>
<sequence length="379" mass="44284">MKLIEHYVLLRSAFSQVKEGEMVEAMTEEISSILSCTFRNAQLLLKRMEQEQWITWKSRRGRGRKATLSFHLSLRDSALTRLKELIDKQNIQACLDYIHHTNLPTSIREELTLYLKNYFGYKQDSSGRNDMLRLPLKQEIYTLDPSLVSTADEAHLVTQIFDPLVIYHEKNQTFEPHLVYGWKVKDDGKRWIFYIQKGIVFHNGRTLCAKDVIYTFSRLKDGSGNYPYFFQHILEIKEINELVLEITFSQPTYQFLHHIGSFYASILPYDIGFIEESPIGTGPFKVEMRNENIVRLEANLAYFQGRPFLDKVELLKTEMDIHMLDTLEKKADFDTSSSIEFIEKGSNFLLVNLQKVGPLQNRENREVLYALVDQRADDS</sequence>
<accession>A0A223KNJ8</accession>
<dbReference type="PANTHER" id="PTHR30290">
    <property type="entry name" value="PERIPLASMIC BINDING COMPONENT OF ABC TRANSPORTER"/>
    <property type="match status" value="1"/>
</dbReference>
<evidence type="ECO:0000259" key="2">
    <source>
        <dbReference type="Pfam" id="PF00496"/>
    </source>
</evidence>
<proteinExistence type="predicted"/>
<dbReference type="Proteomes" id="UP000215224">
    <property type="component" value="Chromosome"/>
</dbReference>
<evidence type="ECO:0000313" key="4">
    <source>
        <dbReference type="EMBL" id="AST90913.1"/>
    </source>
</evidence>
<dbReference type="InterPro" id="IPR025370">
    <property type="entry name" value="SgrR_HTH_N"/>
</dbReference>
<evidence type="ECO:0008006" key="6">
    <source>
        <dbReference type="Google" id="ProtNLM"/>
    </source>
</evidence>
<evidence type="ECO:0000259" key="3">
    <source>
        <dbReference type="Pfam" id="PF12793"/>
    </source>
</evidence>
<dbReference type="InterPro" id="IPR039424">
    <property type="entry name" value="SBP_5"/>
</dbReference>
<keyword evidence="1" id="KW-0238">DNA-binding</keyword>
<dbReference type="Pfam" id="PF12793">
    <property type="entry name" value="SgrR_N"/>
    <property type="match status" value="1"/>
</dbReference>
<dbReference type="STRING" id="1314751.GCA_001591425_00031"/>
<dbReference type="PANTHER" id="PTHR30290:SF72">
    <property type="entry name" value="HTH-TYPE TRANSCRIPTIONAL REGULATOR SGRR"/>
    <property type="match status" value="1"/>
</dbReference>
<dbReference type="SUPFAM" id="SSF53850">
    <property type="entry name" value="Periplasmic binding protein-like II"/>
    <property type="match status" value="1"/>
</dbReference>
<protein>
    <recommendedName>
        <fullName evidence="6">SgrR family transcriptional regulator</fullName>
    </recommendedName>
</protein>
<dbReference type="EMBL" id="CP018866">
    <property type="protein sequence ID" value="AST90913.1"/>
    <property type="molecule type" value="Genomic_DNA"/>
</dbReference>
<dbReference type="RefSeq" id="WP_066410676.1">
    <property type="nucleotide sequence ID" value="NZ_CP018866.1"/>
</dbReference>
<dbReference type="Pfam" id="PF00496">
    <property type="entry name" value="SBP_bac_5"/>
    <property type="match status" value="1"/>
</dbReference>
<reference evidence="4 5" key="1">
    <citation type="submission" date="2016-12" db="EMBL/GenBank/DDBJ databases">
        <title>The whole genome sequencing and assembly of Bacillus cohnii DSM 6307T strain.</title>
        <authorList>
            <person name="Lee Y.-J."/>
            <person name="Yi H."/>
            <person name="Bahn Y.-S."/>
            <person name="Kim J.F."/>
            <person name="Lee D.-W."/>
        </authorList>
    </citation>
    <scope>NUCLEOTIDE SEQUENCE [LARGE SCALE GENOMIC DNA]</scope>
    <source>
        <strain evidence="4 5">DSM 6307</strain>
    </source>
</reference>
<dbReference type="Gene3D" id="3.40.190.10">
    <property type="entry name" value="Periplasmic binding protein-like II"/>
    <property type="match status" value="1"/>
</dbReference>
<dbReference type="InterPro" id="IPR000914">
    <property type="entry name" value="SBP_5_dom"/>
</dbReference>